<dbReference type="SMART" id="SM00248">
    <property type="entry name" value="ANK"/>
    <property type="match status" value="5"/>
</dbReference>
<evidence type="ECO:0000256" key="3">
    <source>
        <dbReference type="PROSITE-ProRule" id="PRU00023"/>
    </source>
</evidence>
<feature type="signal peptide" evidence="4">
    <location>
        <begin position="1"/>
        <end position="15"/>
    </location>
</feature>
<gene>
    <name evidence="5" type="ORF">PCOR1329_LOCUS71662</name>
</gene>
<dbReference type="Proteomes" id="UP001189429">
    <property type="component" value="Unassembled WGS sequence"/>
</dbReference>
<evidence type="ECO:0000313" key="5">
    <source>
        <dbReference type="EMBL" id="CAK0891848.1"/>
    </source>
</evidence>
<keyword evidence="4" id="KW-0732">Signal</keyword>
<dbReference type="PROSITE" id="PS50297">
    <property type="entry name" value="ANK_REP_REGION"/>
    <property type="match status" value="2"/>
</dbReference>
<proteinExistence type="predicted"/>
<evidence type="ECO:0008006" key="7">
    <source>
        <dbReference type="Google" id="ProtNLM"/>
    </source>
</evidence>
<evidence type="ECO:0000256" key="1">
    <source>
        <dbReference type="ARBA" id="ARBA00022737"/>
    </source>
</evidence>
<accession>A0ABN9X2I5</accession>
<dbReference type="InterPro" id="IPR036770">
    <property type="entry name" value="Ankyrin_rpt-contain_sf"/>
</dbReference>
<sequence>MLRVTLVACLGFAAAQTDTPLHTAARADDAGKVEALIAEAAELNALGQGGQTPLMAAVLGGATNAVKVLLAKGADTSVGEKDGYTPFHGAGFQGRAEIAKLLKAHGLDPLDTHSDGYIGMHRACWGKEQRHTDTVRAFLKMGVDAEYKAGNGKTCLEMTSNAATKDFVQGWIDRKKKKKAAEL</sequence>
<feature type="chain" id="PRO_5047161796" description="Ankyrin repeat domain-containing protein" evidence="4">
    <location>
        <begin position="16"/>
        <end position="183"/>
    </location>
</feature>
<evidence type="ECO:0000256" key="2">
    <source>
        <dbReference type="ARBA" id="ARBA00023043"/>
    </source>
</evidence>
<feature type="repeat" description="ANK" evidence="3">
    <location>
        <begin position="82"/>
        <end position="108"/>
    </location>
</feature>
<evidence type="ECO:0000256" key="4">
    <source>
        <dbReference type="SAM" id="SignalP"/>
    </source>
</evidence>
<dbReference type="Gene3D" id="1.25.40.20">
    <property type="entry name" value="Ankyrin repeat-containing domain"/>
    <property type="match status" value="1"/>
</dbReference>
<comment type="caution">
    <text evidence="5">The sequence shown here is derived from an EMBL/GenBank/DDBJ whole genome shotgun (WGS) entry which is preliminary data.</text>
</comment>
<feature type="repeat" description="ANK" evidence="3">
    <location>
        <begin position="49"/>
        <end position="81"/>
    </location>
</feature>
<keyword evidence="2 3" id="KW-0040">ANK repeat</keyword>
<dbReference type="Pfam" id="PF12796">
    <property type="entry name" value="Ank_2"/>
    <property type="match status" value="1"/>
</dbReference>
<dbReference type="PANTHER" id="PTHR24171">
    <property type="entry name" value="ANKYRIN REPEAT DOMAIN-CONTAINING PROTEIN 39-RELATED"/>
    <property type="match status" value="1"/>
</dbReference>
<dbReference type="InterPro" id="IPR002110">
    <property type="entry name" value="Ankyrin_rpt"/>
</dbReference>
<dbReference type="EMBL" id="CAUYUJ010019527">
    <property type="protein sequence ID" value="CAK0891848.1"/>
    <property type="molecule type" value="Genomic_DNA"/>
</dbReference>
<reference evidence="5" key="1">
    <citation type="submission" date="2023-10" db="EMBL/GenBank/DDBJ databases">
        <authorList>
            <person name="Chen Y."/>
            <person name="Shah S."/>
            <person name="Dougan E. K."/>
            <person name="Thang M."/>
            <person name="Chan C."/>
        </authorList>
    </citation>
    <scope>NUCLEOTIDE SEQUENCE [LARGE SCALE GENOMIC DNA]</scope>
</reference>
<organism evidence="5 6">
    <name type="scientific">Prorocentrum cordatum</name>
    <dbReference type="NCBI Taxonomy" id="2364126"/>
    <lineage>
        <taxon>Eukaryota</taxon>
        <taxon>Sar</taxon>
        <taxon>Alveolata</taxon>
        <taxon>Dinophyceae</taxon>
        <taxon>Prorocentrales</taxon>
        <taxon>Prorocentraceae</taxon>
        <taxon>Prorocentrum</taxon>
    </lineage>
</organism>
<name>A0ABN9X2I5_9DINO</name>
<keyword evidence="1" id="KW-0677">Repeat</keyword>
<keyword evidence="6" id="KW-1185">Reference proteome</keyword>
<protein>
    <recommendedName>
        <fullName evidence="7">Ankyrin repeat domain-containing protein</fullName>
    </recommendedName>
</protein>
<evidence type="ECO:0000313" key="6">
    <source>
        <dbReference type="Proteomes" id="UP001189429"/>
    </source>
</evidence>
<dbReference type="SUPFAM" id="SSF48403">
    <property type="entry name" value="Ankyrin repeat"/>
    <property type="match status" value="1"/>
</dbReference>
<dbReference type="PROSITE" id="PS50088">
    <property type="entry name" value="ANK_REPEAT"/>
    <property type="match status" value="3"/>
</dbReference>
<feature type="repeat" description="ANK" evidence="3">
    <location>
        <begin position="16"/>
        <end position="48"/>
    </location>
</feature>